<dbReference type="SUPFAM" id="SSF52540">
    <property type="entry name" value="P-loop containing nucleoside triphosphate hydrolases"/>
    <property type="match status" value="1"/>
</dbReference>
<keyword evidence="2" id="KW-0067">ATP-binding</keyword>
<feature type="domain" description="ATPase AAA-type core" evidence="1">
    <location>
        <begin position="27"/>
        <end position="110"/>
    </location>
</feature>
<name>A0A8I0LGG4_9CORY</name>
<dbReference type="GO" id="GO:0005524">
    <property type="term" value="F:ATP binding"/>
    <property type="evidence" value="ECO:0007669"/>
    <property type="project" value="UniProtKB-KW"/>
</dbReference>
<comment type="caution">
    <text evidence="2">The sequence shown here is derived from an EMBL/GenBank/DDBJ whole genome shotgun (WGS) entry which is preliminary data.</text>
</comment>
<feature type="domain" description="ATPase AAA-type core" evidence="1">
    <location>
        <begin position="293"/>
        <end position="384"/>
    </location>
</feature>
<dbReference type="AlphaFoldDB" id="A0A8I0LGG4"/>
<reference evidence="2 3" key="1">
    <citation type="submission" date="2020-08" db="EMBL/GenBank/DDBJ databases">
        <title>A Genomic Blueprint of the Chicken Gut Microbiome.</title>
        <authorList>
            <person name="Gilroy R."/>
            <person name="Ravi A."/>
            <person name="Getino M."/>
            <person name="Pursley I."/>
            <person name="Horton D.L."/>
            <person name="Alikhan N.-F."/>
            <person name="Baker D."/>
            <person name="Gharbi K."/>
            <person name="Hall N."/>
            <person name="Watson M."/>
            <person name="Adriaenssens E.M."/>
            <person name="Foster-Nyarko E."/>
            <person name="Jarju S."/>
            <person name="Secka A."/>
            <person name="Antonio M."/>
            <person name="Oren A."/>
            <person name="Chaudhuri R."/>
            <person name="La Ragione R.M."/>
            <person name="Hildebrand F."/>
            <person name="Pallen M.J."/>
        </authorList>
    </citation>
    <scope>NUCLEOTIDE SEQUENCE [LARGE SCALE GENOMIC DNA]</scope>
    <source>
        <strain evidence="2 3">Sa1YVA5</strain>
    </source>
</reference>
<accession>A0A8I0LGG4</accession>
<dbReference type="Proteomes" id="UP000650224">
    <property type="component" value="Unassembled WGS sequence"/>
</dbReference>
<dbReference type="InterPro" id="IPR014555">
    <property type="entry name" value="RecF-like"/>
</dbReference>
<proteinExistence type="predicted"/>
<dbReference type="EMBL" id="JACSPR010000015">
    <property type="protein sequence ID" value="MBD8031354.1"/>
    <property type="molecule type" value="Genomic_DNA"/>
</dbReference>
<dbReference type="InterPro" id="IPR027417">
    <property type="entry name" value="P-loop_NTPase"/>
</dbReference>
<gene>
    <name evidence="2" type="ORF">H9627_13715</name>
</gene>
<dbReference type="PIRSF" id="PIRSF029347">
    <property type="entry name" value="RecF"/>
    <property type="match status" value="1"/>
</dbReference>
<dbReference type="InterPro" id="IPR051396">
    <property type="entry name" value="Bact_Antivir_Def_Nuclease"/>
</dbReference>
<dbReference type="Pfam" id="PF13304">
    <property type="entry name" value="AAA_21"/>
    <property type="match status" value="2"/>
</dbReference>
<dbReference type="GO" id="GO:0016887">
    <property type="term" value="F:ATP hydrolysis activity"/>
    <property type="evidence" value="ECO:0007669"/>
    <property type="project" value="InterPro"/>
</dbReference>
<sequence>MSHPMITELRLDAFKSFRNATLPIADITFLTGRNSSGKSNALDGLDVLSRLAGGEVLADALDGRRRQAGMVRGGSRGCAPHGSHEFSLGCTVIHDGQDFSYSISVQVDPDLKIVEERLEGPAVAAKSGTMHKAVSIFQTRDASPDSPGIEVEIYSGKKGVNPARYFRDDRPILTQIANTLQGVNQTERSILTAIGIVISALRGTFHIDPVPHLMRAFVPVHDTTLRRTGENLSPALYQLQQRDLSSFDEIVDLTKKIADEQVVDISFAKSSLQDVMLQLEEKRGPITRLVKELTPAREMSDGLLRILAIATTLKSTRESLDIDNFIGVGRIDSPVSGGVLIVIEELENGLHPSQAHRILDLIQQSHHETSVRVLATTHSPALLDAAEGILNDSIIVCHRDPDTGYSRLTPLTQLPGYARALAEGTLGDAVTAGKLVDDVIESRDFSEFEKFLGVN</sequence>
<keyword evidence="3" id="KW-1185">Reference proteome</keyword>
<evidence type="ECO:0000313" key="2">
    <source>
        <dbReference type="EMBL" id="MBD8031354.1"/>
    </source>
</evidence>
<evidence type="ECO:0000259" key="1">
    <source>
        <dbReference type="Pfam" id="PF13304"/>
    </source>
</evidence>
<protein>
    <submittedName>
        <fullName evidence="2">ATP-binding protein</fullName>
    </submittedName>
</protein>
<dbReference type="PANTHER" id="PTHR43581">
    <property type="entry name" value="ATP/GTP PHOSPHATASE"/>
    <property type="match status" value="1"/>
</dbReference>
<dbReference type="InterPro" id="IPR003959">
    <property type="entry name" value="ATPase_AAA_core"/>
</dbReference>
<evidence type="ECO:0000313" key="3">
    <source>
        <dbReference type="Proteomes" id="UP000650224"/>
    </source>
</evidence>
<dbReference type="PANTHER" id="PTHR43581:SF4">
    <property type="entry name" value="ATP_GTP PHOSPHATASE"/>
    <property type="match status" value="1"/>
</dbReference>
<organism evidence="2 3">
    <name type="scientific">Corynebacterium gallinarum</name>
    <dbReference type="NCBI Taxonomy" id="2762214"/>
    <lineage>
        <taxon>Bacteria</taxon>
        <taxon>Bacillati</taxon>
        <taxon>Actinomycetota</taxon>
        <taxon>Actinomycetes</taxon>
        <taxon>Mycobacteriales</taxon>
        <taxon>Corynebacteriaceae</taxon>
        <taxon>Corynebacterium</taxon>
    </lineage>
</organism>
<keyword evidence="2" id="KW-0547">Nucleotide-binding</keyword>
<dbReference type="Gene3D" id="3.40.50.300">
    <property type="entry name" value="P-loop containing nucleotide triphosphate hydrolases"/>
    <property type="match status" value="2"/>
</dbReference>